<dbReference type="SUPFAM" id="SSF47473">
    <property type="entry name" value="EF-hand"/>
    <property type="match status" value="1"/>
</dbReference>
<evidence type="ECO:0000256" key="4">
    <source>
        <dbReference type="ARBA" id="ARBA00022842"/>
    </source>
</evidence>
<dbReference type="Gene3D" id="1.10.238.10">
    <property type="entry name" value="EF-hand"/>
    <property type="match status" value="2"/>
</dbReference>
<evidence type="ECO:0000256" key="3">
    <source>
        <dbReference type="ARBA" id="ARBA00022837"/>
    </source>
</evidence>
<comment type="caution">
    <text evidence="7">The sequence shown here is derived from an EMBL/GenBank/DDBJ whole genome shotgun (WGS) entry which is preliminary data.</text>
</comment>
<feature type="domain" description="EF-hand" evidence="6">
    <location>
        <begin position="711"/>
        <end position="746"/>
    </location>
</feature>
<name>A0A8J6HK84_TENMO</name>
<dbReference type="EMBL" id="JABDTM020021902">
    <property type="protein sequence ID" value="KAH0816194.1"/>
    <property type="molecule type" value="Genomic_DNA"/>
</dbReference>
<dbReference type="PROSITE" id="PS00018">
    <property type="entry name" value="EF_HAND_1"/>
    <property type="match status" value="1"/>
</dbReference>
<keyword evidence="1" id="KW-0479">Metal-binding</keyword>
<feature type="region of interest" description="Disordered" evidence="5">
    <location>
        <begin position="297"/>
        <end position="376"/>
    </location>
</feature>
<sequence length="800" mass="91551">MLLEAIHIGEVNYKCYIYFYVSTERKESSSGSSISFSKNVNKVLANVTNTYDKNVNQTVIKSVAPDHDKENICPLKTPEKRYENRMTSDVSPDLFFEEEEALNVVMPIKRKSSVKKDSPEDDKLLERVKNSLKGVYPPPSVTIIQMSVIQMLDKIQENKHLFWNSDSSVTGASTEKSLLITDKSECIHTKWPEILNFRYHGLHYNRNNDSEEFEHLCSKYAERYVGAETQSTCTVFESNPCSSQKRKLLKPKWGAKSPGRRLSHLARRRITFSSSNLQASSSSAILGSRARQILVDARNLSMSRRSPRKTARKTPSKSPFKIRKNTPSSSAKKKLVQRFRQMSGEFKSTAGNSSSDQSGHNFKRALFNGVPESGPSQVTVEIKSTRRALFPSPLKHSPQKKSPFKFGALEKKRKRNDDDEGNPSKFIRSLSMDVQQMRPESKSVFSRTLSETITTRGKQEELSEQHKKKLQLAVHESLRLQNVTPSHPQYKVFASVLARVTRRFLPNLRVEGRTSEKMFAIAKHHAHAVVKGKMVDEIINEYRKNKVKNQKPHGYIGIEEFNNLNNRSENYADKENILQDKINIIESIEKRREHSDSKSRTFSVIKFLAKMGSTSSLILLTEDILDEYSMLTYLSKSEILNLCKTFTNFGPENVQNRNYRYSISQVEEAFPQLKYNPFKDRIYKVFSSEKDNKLSFEDILDLCSVMSQKCPDKVKAAWAFRIFDYDEDGAVGEKDLMMVMDKLTDAQNSGNSVDRADQSHIIQVLLKEMDLEANGTIGQLEFQHAVGKMSEFPHSFRFTF</sequence>
<dbReference type="InterPro" id="IPR018247">
    <property type="entry name" value="EF_Hand_1_Ca_BS"/>
</dbReference>
<keyword evidence="2" id="KW-0677">Repeat</keyword>
<dbReference type="Proteomes" id="UP000719412">
    <property type="component" value="Unassembled WGS sequence"/>
</dbReference>
<dbReference type="SMART" id="SM00054">
    <property type="entry name" value="EFh"/>
    <property type="match status" value="2"/>
</dbReference>
<gene>
    <name evidence="7" type="ORF">GEV33_006597</name>
</gene>
<feature type="region of interest" description="Disordered" evidence="5">
    <location>
        <begin position="389"/>
        <end position="425"/>
    </location>
</feature>
<feature type="compositionally biased region" description="Basic residues" evidence="5">
    <location>
        <begin position="305"/>
        <end position="324"/>
    </location>
</feature>
<keyword evidence="4" id="KW-0460">Magnesium</keyword>
<reference evidence="7" key="2">
    <citation type="submission" date="2021-08" db="EMBL/GenBank/DDBJ databases">
        <authorList>
            <person name="Eriksson T."/>
        </authorList>
    </citation>
    <scope>NUCLEOTIDE SEQUENCE</scope>
    <source>
        <strain evidence="7">Stoneville</strain>
        <tissue evidence="7">Whole head</tissue>
    </source>
</reference>
<reference evidence="7" key="1">
    <citation type="journal article" date="2020" name="J Insects Food Feed">
        <title>The yellow mealworm (Tenebrio molitor) genome: a resource for the emerging insects as food and feed industry.</title>
        <authorList>
            <person name="Eriksson T."/>
            <person name="Andere A."/>
            <person name="Kelstrup H."/>
            <person name="Emery V."/>
            <person name="Picard C."/>
        </authorList>
    </citation>
    <scope>NUCLEOTIDE SEQUENCE</scope>
    <source>
        <strain evidence="7">Stoneville</strain>
        <tissue evidence="7">Whole head</tissue>
    </source>
</reference>
<dbReference type="PANTHER" id="PTHR45791:SF9">
    <property type="entry name" value="FREQUENIN-1-LIKE PROTEIN"/>
    <property type="match status" value="1"/>
</dbReference>
<dbReference type="FunFam" id="1.10.238.10:FF:000079">
    <property type="entry name" value="Calcium and integrin-binding family member 2"/>
    <property type="match status" value="1"/>
</dbReference>
<dbReference type="InterPro" id="IPR002048">
    <property type="entry name" value="EF_hand_dom"/>
</dbReference>
<evidence type="ECO:0000259" key="6">
    <source>
        <dbReference type="PROSITE" id="PS50222"/>
    </source>
</evidence>
<dbReference type="PANTHER" id="PTHR45791">
    <property type="entry name" value="CALCIUM AND INTEGRIN BINDING FAMILY MEMBER 2"/>
    <property type="match status" value="1"/>
</dbReference>
<dbReference type="InterPro" id="IPR011992">
    <property type="entry name" value="EF-hand-dom_pair"/>
</dbReference>
<evidence type="ECO:0000256" key="1">
    <source>
        <dbReference type="ARBA" id="ARBA00022723"/>
    </source>
</evidence>
<dbReference type="GO" id="GO:0005509">
    <property type="term" value="F:calcium ion binding"/>
    <property type="evidence" value="ECO:0007669"/>
    <property type="project" value="InterPro"/>
</dbReference>
<feature type="compositionally biased region" description="Polar residues" evidence="5">
    <location>
        <begin position="349"/>
        <end position="360"/>
    </location>
</feature>
<evidence type="ECO:0000256" key="5">
    <source>
        <dbReference type="SAM" id="MobiDB-lite"/>
    </source>
</evidence>
<keyword evidence="8" id="KW-1185">Reference proteome</keyword>
<dbReference type="AlphaFoldDB" id="A0A8J6HK84"/>
<dbReference type="PROSITE" id="PS50222">
    <property type="entry name" value="EF_HAND_2"/>
    <property type="match status" value="1"/>
</dbReference>
<organism evidence="7 8">
    <name type="scientific">Tenebrio molitor</name>
    <name type="common">Yellow mealworm beetle</name>
    <dbReference type="NCBI Taxonomy" id="7067"/>
    <lineage>
        <taxon>Eukaryota</taxon>
        <taxon>Metazoa</taxon>
        <taxon>Ecdysozoa</taxon>
        <taxon>Arthropoda</taxon>
        <taxon>Hexapoda</taxon>
        <taxon>Insecta</taxon>
        <taxon>Pterygota</taxon>
        <taxon>Neoptera</taxon>
        <taxon>Endopterygota</taxon>
        <taxon>Coleoptera</taxon>
        <taxon>Polyphaga</taxon>
        <taxon>Cucujiformia</taxon>
        <taxon>Tenebrionidae</taxon>
        <taxon>Tenebrio</taxon>
    </lineage>
</organism>
<dbReference type="CDD" id="cd00051">
    <property type="entry name" value="EFh"/>
    <property type="match status" value="1"/>
</dbReference>
<keyword evidence="3" id="KW-0106">Calcium</keyword>
<proteinExistence type="predicted"/>
<dbReference type="GO" id="GO:0000287">
    <property type="term" value="F:magnesium ion binding"/>
    <property type="evidence" value="ECO:0007669"/>
    <property type="project" value="TreeGrafter"/>
</dbReference>
<evidence type="ECO:0000313" key="8">
    <source>
        <dbReference type="Proteomes" id="UP000719412"/>
    </source>
</evidence>
<dbReference type="InterPro" id="IPR051433">
    <property type="entry name" value="CIBP"/>
</dbReference>
<evidence type="ECO:0000256" key="2">
    <source>
        <dbReference type="ARBA" id="ARBA00022737"/>
    </source>
</evidence>
<evidence type="ECO:0000313" key="7">
    <source>
        <dbReference type="EMBL" id="KAH0816194.1"/>
    </source>
</evidence>
<protein>
    <recommendedName>
        <fullName evidence="6">EF-hand domain-containing protein</fullName>
    </recommendedName>
</protein>
<accession>A0A8J6HK84</accession>